<dbReference type="PANTHER" id="PTHR24421:SF59">
    <property type="entry name" value="OXYGEN SENSOR HISTIDINE KINASE NREB"/>
    <property type="match status" value="1"/>
</dbReference>
<evidence type="ECO:0000259" key="6">
    <source>
        <dbReference type="Pfam" id="PF07730"/>
    </source>
</evidence>
<dbReference type="GO" id="GO:0016301">
    <property type="term" value="F:kinase activity"/>
    <property type="evidence" value="ECO:0007669"/>
    <property type="project" value="UniProtKB-KW"/>
</dbReference>
<evidence type="ECO:0000256" key="2">
    <source>
        <dbReference type="ARBA" id="ARBA00022777"/>
    </source>
</evidence>
<dbReference type="InterPro" id="IPR011712">
    <property type="entry name" value="Sig_transdc_His_kin_sub3_dim/P"/>
</dbReference>
<keyword evidence="3" id="KW-0902">Two-component regulatory system</keyword>
<dbReference type="Pfam" id="PF02518">
    <property type="entry name" value="HATPase_c"/>
    <property type="match status" value="1"/>
</dbReference>
<evidence type="ECO:0000313" key="8">
    <source>
        <dbReference type="Proteomes" id="UP001550628"/>
    </source>
</evidence>
<keyword evidence="1" id="KW-0808">Transferase</keyword>
<keyword evidence="2 7" id="KW-0418">Kinase</keyword>
<gene>
    <name evidence="7" type="ORF">ABZ510_05645</name>
</gene>
<feature type="transmembrane region" description="Helical" evidence="4">
    <location>
        <begin position="68"/>
        <end position="85"/>
    </location>
</feature>
<accession>A0ABV2WKC5</accession>
<dbReference type="Gene3D" id="3.30.565.10">
    <property type="entry name" value="Histidine kinase-like ATPase, C-terminal domain"/>
    <property type="match status" value="1"/>
</dbReference>
<feature type="transmembrane region" description="Helical" evidence="4">
    <location>
        <begin position="114"/>
        <end position="132"/>
    </location>
</feature>
<comment type="caution">
    <text evidence="7">The sequence shown here is derived from an EMBL/GenBank/DDBJ whole genome shotgun (WGS) entry which is preliminary data.</text>
</comment>
<dbReference type="SUPFAM" id="SSF55874">
    <property type="entry name" value="ATPase domain of HSP90 chaperone/DNA topoisomerase II/histidine kinase"/>
    <property type="match status" value="1"/>
</dbReference>
<keyword evidence="4" id="KW-0472">Membrane</keyword>
<feature type="domain" description="Histidine kinase/HSP90-like ATPase" evidence="5">
    <location>
        <begin position="290"/>
        <end position="373"/>
    </location>
</feature>
<protein>
    <submittedName>
        <fullName evidence="7">Sensor histidine kinase</fullName>
    </submittedName>
</protein>
<evidence type="ECO:0000259" key="5">
    <source>
        <dbReference type="Pfam" id="PF02518"/>
    </source>
</evidence>
<sequence length="384" mass="41119">MSRWWSARNPLILTSVVCTVAVGMAAGFESAFSPTGGPPMLWWGAYSLFFLLLLAVHDCIPRPRRVSVDALLTVMLALGAVLVFLFSEQVWMALLFVLTAAVAAFFWTRRMVGVLIAVQTLFVVLAALAGGLSAVDLVVGTTVFGGSQAFSALVVFTARSEADARNELAVAHVELCSTTAQLEVATREAERLRIARDLHDLAGHHLAALSLELEVAAHLTEEGAGHEHVVRARSIAKDLLNTVRTAVGEMRTETPSLEPALRKIAADISNLDISVEVTGRVDLTMEQTVAILRCVQESITNTLRHSDARDMHIRIGADGDEVRLVVTDDGGGVARIVPGHGVSGMQERFESLGGYLRIQSSLGAGFAIIGRLPHPSTTVLDGDV</sequence>
<proteinExistence type="predicted"/>
<dbReference type="PANTHER" id="PTHR24421">
    <property type="entry name" value="NITRATE/NITRITE SENSOR PROTEIN NARX-RELATED"/>
    <property type="match status" value="1"/>
</dbReference>
<dbReference type="Proteomes" id="UP001550628">
    <property type="component" value="Unassembled WGS sequence"/>
</dbReference>
<name>A0ABV2WKC5_9NOCA</name>
<reference evidence="7 8" key="1">
    <citation type="submission" date="2024-06" db="EMBL/GenBank/DDBJ databases">
        <title>The Natural Products Discovery Center: Release of the First 8490 Sequenced Strains for Exploring Actinobacteria Biosynthetic Diversity.</title>
        <authorList>
            <person name="Kalkreuter E."/>
            <person name="Kautsar S.A."/>
            <person name="Yang D."/>
            <person name="Bader C.D."/>
            <person name="Teijaro C.N."/>
            <person name="Fluegel L."/>
            <person name="Davis C.M."/>
            <person name="Simpson J.R."/>
            <person name="Lauterbach L."/>
            <person name="Steele A.D."/>
            <person name="Gui C."/>
            <person name="Meng S."/>
            <person name="Li G."/>
            <person name="Viehrig K."/>
            <person name="Ye F."/>
            <person name="Su P."/>
            <person name="Kiefer A.F."/>
            <person name="Nichols A."/>
            <person name="Cepeda A.J."/>
            <person name="Yan W."/>
            <person name="Fan B."/>
            <person name="Jiang Y."/>
            <person name="Adhikari A."/>
            <person name="Zheng C.-J."/>
            <person name="Schuster L."/>
            <person name="Cowan T.M."/>
            <person name="Smanski M.J."/>
            <person name="Chevrette M.G."/>
            <person name="De Carvalho L.P.S."/>
            <person name="Shen B."/>
        </authorList>
    </citation>
    <scope>NUCLEOTIDE SEQUENCE [LARGE SCALE GENOMIC DNA]</scope>
    <source>
        <strain evidence="7 8">NPDC019708</strain>
    </source>
</reference>
<dbReference type="InterPro" id="IPR003594">
    <property type="entry name" value="HATPase_dom"/>
</dbReference>
<evidence type="ECO:0000256" key="1">
    <source>
        <dbReference type="ARBA" id="ARBA00022679"/>
    </source>
</evidence>
<dbReference type="CDD" id="cd16917">
    <property type="entry name" value="HATPase_UhpB-NarQ-NarX-like"/>
    <property type="match status" value="1"/>
</dbReference>
<keyword evidence="8" id="KW-1185">Reference proteome</keyword>
<dbReference type="EMBL" id="JBEYBF010000002">
    <property type="protein sequence ID" value="MEU1951327.1"/>
    <property type="molecule type" value="Genomic_DNA"/>
</dbReference>
<dbReference type="InterPro" id="IPR036890">
    <property type="entry name" value="HATPase_C_sf"/>
</dbReference>
<dbReference type="Gene3D" id="1.20.5.1930">
    <property type="match status" value="1"/>
</dbReference>
<feature type="transmembrane region" description="Helical" evidence="4">
    <location>
        <begin position="91"/>
        <end position="107"/>
    </location>
</feature>
<dbReference type="RefSeq" id="WP_356955341.1">
    <property type="nucleotide sequence ID" value="NZ_JBEYBD010000003.1"/>
</dbReference>
<keyword evidence="4" id="KW-0812">Transmembrane</keyword>
<feature type="transmembrane region" description="Helical" evidence="4">
    <location>
        <begin position="40"/>
        <end position="56"/>
    </location>
</feature>
<dbReference type="InterPro" id="IPR050482">
    <property type="entry name" value="Sensor_HK_TwoCompSys"/>
</dbReference>
<dbReference type="Pfam" id="PF07730">
    <property type="entry name" value="HisKA_3"/>
    <property type="match status" value="1"/>
</dbReference>
<feature type="domain" description="Signal transduction histidine kinase subgroup 3 dimerisation and phosphoacceptor" evidence="6">
    <location>
        <begin position="190"/>
        <end position="253"/>
    </location>
</feature>
<evidence type="ECO:0000313" key="7">
    <source>
        <dbReference type="EMBL" id="MEU1951327.1"/>
    </source>
</evidence>
<evidence type="ECO:0000256" key="4">
    <source>
        <dbReference type="SAM" id="Phobius"/>
    </source>
</evidence>
<organism evidence="7 8">
    <name type="scientific">Nocardia rhamnosiphila</name>
    <dbReference type="NCBI Taxonomy" id="426716"/>
    <lineage>
        <taxon>Bacteria</taxon>
        <taxon>Bacillati</taxon>
        <taxon>Actinomycetota</taxon>
        <taxon>Actinomycetes</taxon>
        <taxon>Mycobacteriales</taxon>
        <taxon>Nocardiaceae</taxon>
        <taxon>Nocardia</taxon>
    </lineage>
</organism>
<keyword evidence="4" id="KW-1133">Transmembrane helix</keyword>
<evidence type="ECO:0000256" key="3">
    <source>
        <dbReference type="ARBA" id="ARBA00023012"/>
    </source>
</evidence>